<sequence>MVCWMASAVTAPQYRHQVLITPAKDGRWRVRLQALAGVCDEYVADGLGYWEAAQEVHEILAALAIYGDWQIAMWRSGGEPVPPRPTR</sequence>
<protein>
    <submittedName>
        <fullName evidence="1">Uncharacterized protein</fullName>
    </submittedName>
</protein>
<name>A0A2T0UEU7_9ACTN</name>
<dbReference type="EMBL" id="PVTJ01000009">
    <property type="protein sequence ID" value="PRY56422.1"/>
    <property type="molecule type" value="Genomic_DNA"/>
</dbReference>
<proteinExistence type="predicted"/>
<keyword evidence="2" id="KW-1185">Reference proteome</keyword>
<evidence type="ECO:0000313" key="1">
    <source>
        <dbReference type="EMBL" id="PRY56422.1"/>
    </source>
</evidence>
<dbReference type="AlphaFoldDB" id="A0A2T0UEU7"/>
<evidence type="ECO:0000313" key="2">
    <source>
        <dbReference type="Proteomes" id="UP000238176"/>
    </source>
</evidence>
<dbReference type="Proteomes" id="UP000238176">
    <property type="component" value="Unassembled WGS sequence"/>
</dbReference>
<organism evidence="1 2">
    <name type="scientific">Glycomyces artemisiae</name>
    <dbReference type="NCBI Taxonomy" id="1076443"/>
    <lineage>
        <taxon>Bacteria</taxon>
        <taxon>Bacillati</taxon>
        <taxon>Actinomycetota</taxon>
        <taxon>Actinomycetes</taxon>
        <taxon>Glycomycetales</taxon>
        <taxon>Glycomycetaceae</taxon>
        <taxon>Glycomyces</taxon>
    </lineage>
</organism>
<accession>A0A2T0UEU7</accession>
<comment type="caution">
    <text evidence="1">The sequence shown here is derived from an EMBL/GenBank/DDBJ whole genome shotgun (WGS) entry which is preliminary data.</text>
</comment>
<gene>
    <name evidence="1" type="ORF">B0I28_10971</name>
</gene>
<reference evidence="1 2" key="1">
    <citation type="submission" date="2018-03" db="EMBL/GenBank/DDBJ databases">
        <title>Genomic Encyclopedia of Type Strains, Phase III (KMG-III): the genomes of soil and plant-associated and newly described type strains.</title>
        <authorList>
            <person name="Whitman W."/>
        </authorList>
    </citation>
    <scope>NUCLEOTIDE SEQUENCE [LARGE SCALE GENOMIC DNA]</scope>
    <source>
        <strain evidence="1 2">CGMCC 4.7067</strain>
    </source>
</reference>